<reference evidence="1" key="1">
    <citation type="submission" date="2022-05" db="EMBL/GenBank/DDBJ databases">
        <title>The Musa troglodytarum L. genome provides insights into the mechanism of non-climacteric behaviour and enrichment of carotenoids.</title>
        <authorList>
            <person name="Wang J."/>
        </authorList>
    </citation>
    <scope>NUCLEOTIDE SEQUENCE</scope>
    <source>
        <tissue evidence="1">Leaf</tissue>
    </source>
</reference>
<accession>A0A9E7JYB8</accession>
<sequence>MFLRRPPDAMGHVVSLTSSHTAMPTRTCRCFLSVDGQRHPKELFWEGHARAIVALVSQHA</sequence>
<proteinExistence type="predicted"/>
<evidence type="ECO:0000313" key="2">
    <source>
        <dbReference type="Proteomes" id="UP001055439"/>
    </source>
</evidence>
<gene>
    <name evidence="1" type="ORF">MUK42_18640</name>
</gene>
<dbReference type="AlphaFoldDB" id="A0A9E7JYB8"/>
<protein>
    <submittedName>
        <fullName evidence="1">Uncharacterized protein</fullName>
    </submittedName>
</protein>
<dbReference type="EMBL" id="CP097506">
    <property type="protein sequence ID" value="URD96781.1"/>
    <property type="molecule type" value="Genomic_DNA"/>
</dbReference>
<evidence type="ECO:0000313" key="1">
    <source>
        <dbReference type="EMBL" id="URD96781.1"/>
    </source>
</evidence>
<keyword evidence="2" id="KW-1185">Reference proteome</keyword>
<dbReference type="Proteomes" id="UP001055439">
    <property type="component" value="Chromosome 4"/>
</dbReference>
<name>A0A9E7JYB8_9LILI</name>
<organism evidence="1 2">
    <name type="scientific">Musa troglodytarum</name>
    <name type="common">fe'i banana</name>
    <dbReference type="NCBI Taxonomy" id="320322"/>
    <lineage>
        <taxon>Eukaryota</taxon>
        <taxon>Viridiplantae</taxon>
        <taxon>Streptophyta</taxon>
        <taxon>Embryophyta</taxon>
        <taxon>Tracheophyta</taxon>
        <taxon>Spermatophyta</taxon>
        <taxon>Magnoliopsida</taxon>
        <taxon>Liliopsida</taxon>
        <taxon>Zingiberales</taxon>
        <taxon>Musaceae</taxon>
        <taxon>Musa</taxon>
    </lineage>
</organism>